<name>A0ABT0RXA4_9SPHN</name>
<evidence type="ECO:0000256" key="1">
    <source>
        <dbReference type="SAM" id="MobiDB-lite"/>
    </source>
</evidence>
<dbReference type="Pfam" id="PF04397">
    <property type="entry name" value="LytTR"/>
    <property type="match status" value="1"/>
</dbReference>
<feature type="domain" description="HTH LytTR-type" evidence="2">
    <location>
        <begin position="104"/>
        <end position="207"/>
    </location>
</feature>
<dbReference type="InterPro" id="IPR007492">
    <property type="entry name" value="LytTR_DNA-bd_dom"/>
</dbReference>
<dbReference type="InterPro" id="IPR046947">
    <property type="entry name" value="LytR-like"/>
</dbReference>
<dbReference type="PANTHER" id="PTHR37299:SF1">
    <property type="entry name" value="STAGE 0 SPORULATION PROTEIN A HOMOLOG"/>
    <property type="match status" value="1"/>
</dbReference>
<dbReference type="PANTHER" id="PTHR37299">
    <property type="entry name" value="TRANSCRIPTIONAL REGULATOR-RELATED"/>
    <property type="match status" value="1"/>
</dbReference>
<gene>
    <name evidence="3" type="ORF">LZ496_12545</name>
</gene>
<proteinExistence type="predicted"/>
<dbReference type="Gene3D" id="2.40.50.1020">
    <property type="entry name" value="LytTr DNA-binding domain"/>
    <property type="match status" value="1"/>
</dbReference>
<evidence type="ECO:0000313" key="4">
    <source>
        <dbReference type="Proteomes" id="UP001203410"/>
    </source>
</evidence>
<comment type="caution">
    <text evidence="3">The sequence shown here is derived from an EMBL/GenBank/DDBJ whole genome shotgun (WGS) entry which is preliminary data.</text>
</comment>
<sequence length="232" mass="26331">MSNPDGPASLGLRVIVCIKFDSRAPADEVAKLKRRLIDDDRALHSIDVSGTYDFITEVSLPNMSDYQDWVEEFAASFAALVELHEANFICRRYVREQEGPIHYLWVTGNGGRSRIDCDEIERFCAEGDYVRAHSANRSWLINSSLAKLVEQLDPHEFIRLHRSTVARRDAIVRLRHQRHAWYAVVRSGEALRIAKSHVGEVLKSLRDDWPSTHAVSATGEPLNEKPAVLTEQ</sequence>
<evidence type="ECO:0000259" key="2">
    <source>
        <dbReference type="PROSITE" id="PS50930"/>
    </source>
</evidence>
<keyword evidence="4" id="KW-1185">Reference proteome</keyword>
<dbReference type="PROSITE" id="PS50930">
    <property type="entry name" value="HTH_LYTTR"/>
    <property type="match status" value="1"/>
</dbReference>
<feature type="region of interest" description="Disordered" evidence="1">
    <location>
        <begin position="213"/>
        <end position="232"/>
    </location>
</feature>
<dbReference type="Proteomes" id="UP001203410">
    <property type="component" value="Unassembled WGS sequence"/>
</dbReference>
<accession>A0ABT0RXA4</accession>
<organism evidence="3 4">
    <name type="scientific">Sphingomonas caseinilyticus</name>
    <dbReference type="NCBI Taxonomy" id="2908205"/>
    <lineage>
        <taxon>Bacteria</taxon>
        <taxon>Pseudomonadati</taxon>
        <taxon>Pseudomonadota</taxon>
        <taxon>Alphaproteobacteria</taxon>
        <taxon>Sphingomonadales</taxon>
        <taxon>Sphingomonadaceae</taxon>
        <taxon>Sphingomonas</taxon>
    </lineage>
</organism>
<dbReference type="EMBL" id="JAMGBA010000003">
    <property type="protein sequence ID" value="MCL6699607.1"/>
    <property type="molecule type" value="Genomic_DNA"/>
</dbReference>
<reference evidence="3 4" key="1">
    <citation type="submission" date="2022-05" db="EMBL/GenBank/DDBJ databases">
        <authorList>
            <person name="Jo J.-H."/>
            <person name="Im W.-T."/>
        </authorList>
    </citation>
    <scope>NUCLEOTIDE SEQUENCE [LARGE SCALE GENOMIC DNA]</scope>
    <source>
        <strain evidence="3 4">NSE70-1</strain>
    </source>
</reference>
<dbReference type="RefSeq" id="WP_249905060.1">
    <property type="nucleotide sequence ID" value="NZ_JAMGBA010000003.1"/>
</dbReference>
<protein>
    <submittedName>
        <fullName evidence="3">LytTR family transcriptional regulator</fullName>
    </submittedName>
</protein>
<evidence type="ECO:0000313" key="3">
    <source>
        <dbReference type="EMBL" id="MCL6699607.1"/>
    </source>
</evidence>
<dbReference type="SMART" id="SM00850">
    <property type="entry name" value="LytTR"/>
    <property type="match status" value="1"/>
</dbReference>